<evidence type="ECO:0000313" key="10">
    <source>
        <dbReference type="Proteomes" id="UP001183202"/>
    </source>
</evidence>
<keyword evidence="5" id="KW-0560">Oxidoreductase</keyword>
<dbReference type="Proteomes" id="UP001183202">
    <property type="component" value="Unassembled WGS sequence"/>
</dbReference>
<dbReference type="InterPro" id="IPR006091">
    <property type="entry name" value="Acyl-CoA_Oxase/DH_mid-dom"/>
</dbReference>
<dbReference type="SUPFAM" id="SSF56645">
    <property type="entry name" value="Acyl-CoA dehydrogenase NM domain-like"/>
    <property type="match status" value="1"/>
</dbReference>
<dbReference type="Pfam" id="PF00441">
    <property type="entry name" value="Acyl-CoA_dh_1"/>
    <property type="match status" value="1"/>
</dbReference>
<comment type="similarity">
    <text evidence="2 5">Belongs to the acyl-CoA dehydrogenase family.</text>
</comment>
<keyword evidence="10" id="KW-1185">Reference proteome</keyword>
<dbReference type="InterPro" id="IPR036250">
    <property type="entry name" value="AcylCo_DH-like_C"/>
</dbReference>
<dbReference type="InterPro" id="IPR046373">
    <property type="entry name" value="Acyl-CoA_Oxase/DH_mid-dom_sf"/>
</dbReference>
<dbReference type="Gene3D" id="1.10.540.10">
    <property type="entry name" value="Acyl-CoA dehydrogenase/oxidase, N-terminal domain"/>
    <property type="match status" value="1"/>
</dbReference>
<evidence type="ECO:0000256" key="1">
    <source>
        <dbReference type="ARBA" id="ARBA00001974"/>
    </source>
</evidence>
<dbReference type="RefSeq" id="WP_311554944.1">
    <property type="nucleotide sequence ID" value="NZ_JAVREJ010000003.1"/>
</dbReference>
<dbReference type="SUPFAM" id="SSF47203">
    <property type="entry name" value="Acyl-CoA dehydrogenase C-terminal domain-like"/>
    <property type="match status" value="1"/>
</dbReference>
<feature type="domain" description="Acyl-CoA dehydrogenase/oxidase N-terminal" evidence="8">
    <location>
        <begin position="31"/>
        <end position="141"/>
    </location>
</feature>
<evidence type="ECO:0000256" key="3">
    <source>
        <dbReference type="ARBA" id="ARBA00022630"/>
    </source>
</evidence>
<comment type="caution">
    <text evidence="9">The sequence shown here is derived from an EMBL/GenBank/DDBJ whole genome shotgun (WGS) entry which is preliminary data.</text>
</comment>
<feature type="domain" description="Acyl-CoA oxidase/dehydrogenase middle" evidence="7">
    <location>
        <begin position="145"/>
        <end position="238"/>
    </location>
</feature>
<evidence type="ECO:0000256" key="2">
    <source>
        <dbReference type="ARBA" id="ARBA00009347"/>
    </source>
</evidence>
<dbReference type="InterPro" id="IPR045008">
    <property type="entry name" value="ACX4-like"/>
</dbReference>
<dbReference type="PANTHER" id="PTHR43188">
    <property type="entry name" value="ACYL-COENZYME A OXIDASE"/>
    <property type="match status" value="1"/>
</dbReference>
<dbReference type="Pfam" id="PF02771">
    <property type="entry name" value="Acyl-CoA_dh_N"/>
    <property type="match status" value="1"/>
</dbReference>
<evidence type="ECO:0000256" key="4">
    <source>
        <dbReference type="ARBA" id="ARBA00022827"/>
    </source>
</evidence>
<dbReference type="Pfam" id="PF02770">
    <property type="entry name" value="Acyl-CoA_dh_M"/>
    <property type="match status" value="1"/>
</dbReference>
<dbReference type="PROSITE" id="PS00073">
    <property type="entry name" value="ACYL_COA_DH_2"/>
    <property type="match status" value="1"/>
</dbReference>
<evidence type="ECO:0000259" key="6">
    <source>
        <dbReference type="Pfam" id="PF00441"/>
    </source>
</evidence>
<dbReference type="Gene3D" id="1.20.140.10">
    <property type="entry name" value="Butyryl-CoA Dehydrogenase, subunit A, domain 3"/>
    <property type="match status" value="1"/>
</dbReference>
<proteinExistence type="inferred from homology"/>
<dbReference type="InterPro" id="IPR006089">
    <property type="entry name" value="Acyl-CoA_DH_CS"/>
</dbReference>
<dbReference type="Gene3D" id="2.40.110.10">
    <property type="entry name" value="Butyryl-CoA Dehydrogenase, subunit A, domain 2"/>
    <property type="match status" value="1"/>
</dbReference>
<name>A0ABU2N4Y3_9PSEU</name>
<evidence type="ECO:0000256" key="5">
    <source>
        <dbReference type="RuleBase" id="RU362125"/>
    </source>
</evidence>
<protein>
    <submittedName>
        <fullName evidence="9">Acyl-CoA dehydrogenase family protein</fullName>
    </submittedName>
</protein>
<evidence type="ECO:0000259" key="7">
    <source>
        <dbReference type="Pfam" id="PF02770"/>
    </source>
</evidence>
<gene>
    <name evidence="9" type="ORF">RM445_05495</name>
</gene>
<comment type="cofactor">
    <cofactor evidence="1 5">
        <name>FAD</name>
        <dbReference type="ChEBI" id="CHEBI:57692"/>
    </cofactor>
</comment>
<dbReference type="InterPro" id="IPR037069">
    <property type="entry name" value="AcylCoA_DH/ox_N_sf"/>
</dbReference>
<evidence type="ECO:0000259" key="8">
    <source>
        <dbReference type="Pfam" id="PF02771"/>
    </source>
</evidence>
<sequence length="404" mass="44164">MTEEPADAWSGSSPVPPNRGDFYNLLALLPDDQRALLADVRHYLETDIAPVITEHWERAEFPAQIVPALAKMNLAGSKFTGYGCPGQGELFHGLLNVELARIDPSLAVFFGGHDGLGMGTIALCGSEEQKQRWLPPMARMEKIGAFALTEPDVGSDAARGLATTARRDGDTWVLNGVKKWIGNATWCDLVVVWARDEADGQVKGFVVERGTPGFTTEKMHGKTALRIMQNALITLDDCRVPEANRLEHANSFADTARVLRTTRLMVAWQAAGTGRGAFEHALAYATRRTQFGRPIARFQLVQDLLARMLANTTASLTMCARLAELAQAGDMQEEQVSLAKMYVTTATRETVGWAREVFGGNGVLLDHHVTRYTNDAEAIYSFEGTREINSLIVGRALTGISAFV</sequence>
<dbReference type="InterPro" id="IPR009075">
    <property type="entry name" value="AcylCo_DH/oxidase_C"/>
</dbReference>
<keyword evidence="3 5" id="KW-0285">Flavoprotein</keyword>
<dbReference type="EMBL" id="JAVREJ010000003">
    <property type="protein sequence ID" value="MDT0348977.1"/>
    <property type="molecule type" value="Genomic_DNA"/>
</dbReference>
<reference evidence="10" key="1">
    <citation type="submission" date="2023-07" db="EMBL/GenBank/DDBJ databases">
        <title>30 novel species of actinomycetes from the DSMZ collection.</title>
        <authorList>
            <person name="Nouioui I."/>
        </authorList>
    </citation>
    <scope>NUCLEOTIDE SEQUENCE [LARGE SCALE GENOMIC DNA]</scope>
    <source>
        <strain evidence="10">DSM 45834</strain>
    </source>
</reference>
<dbReference type="InterPro" id="IPR013786">
    <property type="entry name" value="AcylCoA_DH/ox_N"/>
</dbReference>
<evidence type="ECO:0000313" key="9">
    <source>
        <dbReference type="EMBL" id="MDT0348977.1"/>
    </source>
</evidence>
<dbReference type="InterPro" id="IPR009100">
    <property type="entry name" value="AcylCoA_DH/oxidase_NM_dom_sf"/>
</dbReference>
<dbReference type="PANTHER" id="PTHR43188:SF1">
    <property type="entry name" value="ACYL-COA DEHYDROGENASE"/>
    <property type="match status" value="1"/>
</dbReference>
<organism evidence="9 10">
    <name type="scientific">Pseudonocardia charpentierae</name>
    <dbReference type="NCBI Taxonomy" id="3075545"/>
    <lineage>
        <taxon>Bacteria</taxon>
        <taxon>Bacillati</taxon>
        <taxon>Actinomycetota</taxon>
        <taxon>Actinomycetes</taxon>
        <taxon>Pseudonocardiales</taxon>
        <taxon>Pseudonocardiaceae</taxon>
        <taxon>Pseudonocardia</taxon>
    </lineage>
</organism>
<keyword evidence="4 5" id="KW-0274">FAD</keyword>
<accession>A0ABU2N4Y3</accession>
<feature type="domain" description="Acyl-CoA dehydrogenase/oxidase C-terminal" evidence="6">
    <location>
        <begin position="258"/>
        <end position="397"/>
    </location>
</feature>